<evidence type="ECO:0000256" key="10">
    <source>
        <dbReference type="RuleBase" id="RU000304"/>
    </source>
</evidence>
<gene>
    <name evidence="13" type="primary">LOC106471450</name>
</gene>
<evidence type="ECO:0000256" key="6">
    <source>
        <dbReference type="ARBA" id="ARBA00022840"/>
    </source>
</evidence>
<sequence>MPLPSRARVYADVNSHKPRDYWDYESHVVEWGNQDDYQLVRKLGRGKYSEVFEAVNITNNEKCVVKILKPVKKKKIKREIKILENLRGGPNIIALNAVVKDPVSRTPALIFEHVNNKDFKLYQTLTDYDIRFYLYELLKALDYCHSMGVMHRDVKPHNVMIDHETRRLRLIDWGLAEFYHSGQEYNVRVASRYFKGPELLVDYQMYDYSLDMWSLGCMLASMIFRKEPFFHGHDNYDQLVRIAKVLGTEELYEYLDKYQIELDPKFNDILGRHSRKRWERFVHSENQHLVSPEALDFLDKLLRYDHQERLTAREAMEHPYFYPIVKEQQVRYMDSRLTNSPPPVTASNPSASGINCGSIVGVQGSPLSPPIVALANNTSAQS</sequence>
<dbReference type="Gene3D" id="1.10.510.10">
    <property type="entry name" value="Transferase(Phosphotransferase) domain 1"/>
    <property type="match status" value="1"/>
</dbReference>
<keyword evidence="5 13" id="KW-0418">Kinase</keyword>
<keyword evidence="6 9" id="KW-0067">ATP-binding</keyword>
<evidence type="ECO:0000313" key="13">
    <source>
        <dbReference type="RefSeq" id="XP_022255767.1"/>
    </source>
</evidence>
<protein>
    <recommendedName>
        <fullName evidence="1">non-specific serine/threonine protein kinase</fullName>
        <ecNumber evidence="1">2.7.11.1</ecNumber>
    </recommendedName>
</protein>
<keyword evidence="12" id="KW-1185">Reference proteome</keyword>
<dbReference type="PROSITE" id="PS00107">
    <property type="entry name" value="PROTEIN_KINASE_ATP"/>
    <property type="match status" value="1"/>
</dbReference>
<comment type="similarity">
    <text evidence="10">Belongs to the protein kinase superfamily.</text>
</comment>
<evidence type="ECO:0000256" key="3">
    <source>
        <dbReference type="ARBA" id="ARBA00022679"/>
    </source>
</evidence>
<keyword evidence="3" id="KW-0808">Transferase</keyword>
<evidence type="ECO:0000256" key="5">
    <source>
        <dbReference type="ARBA" id="ARBA00022777"/>
    </source>
</evidence>
<reference evidence="13" key="1">
    <citation type="submission" date="2025-08" db="UniProtKB">
        <authorList>
            <consortium name="RefSeq"/>
        </authorList>
    </citation>
    <scope>IDENTIFICATION</scope>
    <source>
        <tissue evidence="13">Muscle</tissue>
    </source>
</reference>
<dbReference type="PROSITE" id="PS50011">
    <property type="entry name" value="PROTEIN_KINASE_DOM"/>
    <property type="match status" value="1"/>
</dbReference>
<evidence type="ECO:0000256" key="2">
    <source>
        <dbReference type="ARBA" id="ARBA00022527"/>
    </source>
</evidence>
<evidence type="ECO:0000259" key="11">
    <source>
        <dbReference type="PROSITE" id="PS50011"/>
    </source>
</evidence>
<dbReference type="Pfam" id="PF00069">
    <property type="entry name" value="Pkinase"/>
    <property type="match status" value="1"/>
</dbReference>
<dbReference type="InterPro" id="IPR011009">
    <property type="entry name" value="Kinase-like_dom_sf"/>
</dbReference>
<dbReference type="GeneID" id="106471450"/>
<feature type="binding site" evidence="9">
    <location>
        <position position="66"/>
    </location>
    <ligand>
        <name>ATP</name>
        <dbReference type="ChEBI" id="CHEBI:30616"/>
    </ligand>
</feature>
<evidence type="ECO:0000256" key="9">
    <source>
        <dbReference type="PROSITE-ProRule" id="PRU10141"/>
    </source>
</evidence>
<dbReference type="InterPro" id="IPR000719">
    <property type="entry name" value="Prot_kinase_dom"/>
</dbReference>
<keyword evidence="4 9" id="KW-0547">Nucleotide-binding</keyword>
<dbReference type="EC" id="2.7.11.1" evidence="1"/>
<dbReference type="CDD" id="cd14132">
    <property type="entry name" value="STKc_CK2_alpha"/>
    <property type="match status" value="1"/>
</dbReference>
<feature type="domain" description="Protein kinase" evidence="11">
    <location>
        <begin position="37"/>
        <end position="321"/>
    </location>
</feature>
<evidence type="ECO:0000256" key="8">
    <source>
        <dbReference type="ARBA" id="ARBA00048679"/>
    </source>
</evidence>
<dbReference type="InterPro" id="IPR008271">
    <property type="entry name" value="Ser/Thr_kinase_AS"/>
</dbReference>
<dbReference type="GO" id="GO:0016301">
    <property type="term" value="F:kinase activity"/>
    <property type="evidence" value="ECO:0007669"/>
    <property type="project" value="UniProtKB-KW"/>
</dbReference>
<evidence type="ECO:0000256" key="1">
    <source>
        <dbReference type="ARBA" id="ARBA00012513"/>
    </source>
</evidence>
<keyword evidence="2 10" id="KW-0723">Serine/threonine-protein kinase</keyword>
<dbReference type="PANTHER" id="PTHR24054:SF0">
    <property type="entry name" value="CASEIN KINASE II SUBUNIT ALPHA"/>
    <property type="match status" value="1"/>
</dbReference>
<dbReference type="Gene3D" id="3.30.200.20">
    <property type="entry name" value="Phosphorylase Kinase, domain 1"/>
    <property type="match status" value="1"/>
</dbReference>
<dbReference type="PANTHER" id="PTHR24054">
    <property type="entry name" value="CASEIN KINASE II SUBUNIT ALPHA"/>
    <property type="match status" value="1"/>
</dbReference>
<dbReference type="SUPFAM" id="SSF56112">
    <property type="entry name" value="Protein kinase-like (PK-like)"/>
    <property type="match status" value="1"/>
</dbReference>
<comment type="catalytic activity">
    <reaction evidence="7">
        <text>L-threonyl-[protein] + ATP = O-phospho-L-threonyl-[protein] + ADP + H(+)</text>
        <dbReference type="Rhea" id="RHEA:46608"/>
        <dbReference type="Rhea" id="RHEA-COMP:11060"/>
        <dbReference type="Rhea" id="RHEA-COMP:11605"/>
        <dbReference type="ChEBI" id="CHEBI:15378"/>
        <dbReference type="ChEBI" id="CHEBI:30013"/>
        <dbReference type="ChEBI" id="CHEBI:30616"/>
        <dbReference type="ChEBI" id="CHEBI:61977"/>
        <dbReference type="ChEBI" id="CHEBI:456216"/>
        <dbReference type="EC" id="2.7.11.1"/>
    </reaction>
</comment>
<evidence type="ECO:0000313" key="12">
    <source>
        <dbReference type="Proteomes" id="UP000694941"/>
    </source>
</evidence>
<proteinExistence type="inferred from homology"/>
<organism evidence="12 13">
    <name type="scientific">Limulus polyphemus</name>
    <name type="common">Atlantic horseshoe crab</name>
    <dbReference type="NCBI Taxonomy" id="6850"/>
    <lineage>
        <taxon>Eukaryota</taxon>
        <taxon>Metazoa</taxon>
        <taxon>Ecdysozoa</taxon>
        <taxon>Arthropoda</taxon>
        <taxon>Chelicerata</taxon>
        <taxon>Merostomata</taxon>
        <taxon>Xiphosura</taxon>
        <taxon>Limulidae</taxon>
        <taxon>Limulus</taxon>
    </lineage>
</organism>
<dbReference type="RefSeq" id="XP_022255767.1">
    <property type="nucleotide sequence ID" value="XM_022400059.1"/>
</dbReference>
<evidence type="ECO:0000256" key="4">
    <source>
        <dbReference type="ARBA" id="ARBA00022741"/>
    </source>
</evidence>
<dbReference type="InterPro" id="IPR017441">
    <property type="entry name" value="Protein_kinase_ATP_BS"/>
</dbReference>
<comment type="catalytic activity">
    <reaction evidence="8">
        <text>L-seryl-[protein] + ATP = O-phospho-L-seryl-[protein] + ADP + H(+)</text>
        <dbReference type="Rhea" id="RHEA:17989"/>
        <dbReference type="Rhea" id="RHEA-COMP:9863"/>
        <dbReference type="Rhea" id="RHEA-COMP:11604"/>
        <dbReference type="ChEBI" id="CHEBI:15378"/>
        <dbReference type="ChEBI" id="CHEBI:29999"/>
        <dbReference type="ChEBI" id="CHEBI:30616"/>
        <dbReference type="ChEBI" id="CHEBI:83421"/>
        <dbReference type="ChEBI" id="CHEBI:456216"/>
        <dbReference type="EC" id="2.7.11.1"/>
    </reaction>
</comment>
<accession>A0ABM1TIR1</accession>
<dbReference type="InterPro" id="IPR045216">
    <property type="entry name" value="CK2_alpha"/>
</dbReference>
<dbReference type="SMART" id="SM00220">
    <property type="entry name" value="S_TKc"/>
    <property type="match status" value="1"/>
</dbReference>
<dbReference type="Proteomes" id="UP000694941">
    <property type="component" value="Unplaced"/>
</dbReference>
<evidence type="ECO:0000256" key="7">
    <source>
        <dbReference type="ARBA" id="ARBA00047899"/>
    </source>
</evidence>
<name>A0ABM1TIR1_LIMPO</name>
<dbReference type="PROSITE" id="PS00108">
    <property type="entry name" value="PROTEIN_KINASE_ST"/>
    <property type="match status" value="1"/>
</dbReference>